<accession>A0A6C0EP55</accession>
<sequence>MDHMFQFRNVLEHIYVQTFHKIQDISGHIVVLQKLKEYMV</sequence>
<dbReference type="AlphaFoldDB" id="A0A6C0EP55"/>
<organism evidence="1">
    <name type="scientific">viral metagenome</name>
    <dbReference type="NCBI Taxonomy" id="1070528"/>
    <lineage>
        <taxon>unclassified sequences</taxon>
        <taxon>metagenomes</taxon>
        <taxon>organismal metagenomes</taxon>
    </lineage>
</organism>
<name>A0A6C0EP55_9ZZZZ</name>
<evidence type="ECO:0000313" key="1">
    <source>
        <dbReference type="EMBL" id="QHT30984.1"/>
    </source>
</evidence>
<proteinExistence type="predicted"/>
<dbReference type="EMBL" id="MN738914">
    <property type="protein sequence ID" value="QHT30984.1"/>
    <property type="molecule type" value="Genomic_DNA"/>
</dbReference>
<protein>
    <submittedName>
        <fullName evidence="1">Uncharacterized protein</fullName>
    </submittedName>
</protein>
<reference evidence="1" key="1">
    <citation type="journal article" date="2020" name="Nature">
        <title>Giant virus diversity and host interactions through global metagenomics.</title>
        <authorList>
            <person name="Schulz F."/>
            <person name="Roux S."/>
            <person name="Paez-Espino D."/>
            <person name="Jungbluth S."/>
            <person name="Walsh D.A."/>
            <person name="Denef V.J."/>
            <person name="McMahon K.D."/>
            <person name="Konstantinidis K.T."/>
            <person name="Eloe-Fadrosh E.A."/>
            <person name="Kyrpides N.C."/>
            <person name="Woyke T."/>
        </authorList>
    </citation>
    <scope>NUCLEOTIDE SEQUENCE</scope>
    <source>
        <strain evidence="1">GVMAG-M-3300009151-50</strain>
    </source>
</reference>